<dbReference type="PANTHER" id="PTHR33639">
    <property type="entry name" value="THIOL-DISULFIDE OXIDOREDUCTASE DCC"/>
    <property type="match status" value="1"/>
</dbReference>
<reference evidence="1 2" key="1">
    <citation type="journal article" date="2024" name="Nat. Commun.">
        <title>Phylogenomics reveals the evolutionary origins of lichenization in chlorophyte algae.</title>
        <authorList>
            <person name="Puginier C."/>
            <person name="Libourel C."/>
            <person name="Otte J."/>
            <person name="Skaloud P."/>
            <person name="Haon M."/>
            <person name="Grisel S."/>
            <person name="Petersen M."/>
            <person name="Berrin J.G."/>
            <person name="Delaux P.M."/>
            <person name="Dal Grande F."/>
            <person name="Keller J."/>
        </authorList>
    </citation>
    <scope>NUCLEOTIDE SEQUENCE [LARGE SCALE GENOMIC DNA]</scope>
    <source>
        <strain evidence="1 2">SAG 2145</strain>
    </source>
</reference>
<evidence type="ECO:0000313" key="2">
    <source>
        <dbReference type="Proteomes" id="UP001438707"/>
    </source>
</evidence>
<sequence>MNPSAASGLRTTPTVFTYLSHARPSLASPGLPKQHRTAARTPLATVQTPAFGLTSSSSSDYFRDDQRPIILFDGVCNLCNGGVNFTMQRDSSKALRYAALQSKAGKTLLQRCGRAPDDISSIVFVEPDACFIKSEAVLRIAQKLDQPFQALASSLLPLPGIIRDAVYDQVASSRYDVFGKSDTCRLSDQAAQGQFLEA</sequence>
<dbReference type="Pfam" id="PF04134">
    <property type="entry name" value="DCC1-like"/>
    <property type="match status" value="1"/>
</dbReference>
<protein>
    <submittedName>
        <fullName evidence="1">Uncharacterized protein</fullName>
    </submittedName>
</protein>
<comment type="caution">
    <text evidence="1">The sequence shown here is derived from an EMBL/GenBank/DDBJ whole genome shotgun (WGS) entry which is preliminary data.</text>
</comment>
<keyword evidence="2" id="KW-1185">Reference proteome</keyword>
<dbReference type="Proteomes" id="UP001438707">
    <property type="component" value="Unassembled WGS sequence"/>
</dbReference>
<dbReference type="EMBL" id="JALJOS010000013">
    <property type="protein sequence ID" value="KAK9831743.1"/>
    <property type="molecule type" value="Genomic_DNA"/>
</dbReference>
<dbReference type="InterPro" id="IPR007263">
    <property type="entry name" value="DCC1-like"/>
</dbReference>
<name>A0AAW1RDK9_9CHLO</name>
<dbReference type="PANTHER" id="PTHR33639:SF2">
    <property type="entry name" value="DUF393 DOMAIN-CONTAINING PROTEIN"/>
    <property type="match status" value="1"/>
</dbReference>
<dbReference type="GO" id="GO:0015035">
    <property type="term" value="F:protein-disulfide reductase activity"/>
    <property type="evidence" value="ECO:0007669"/>
    <property type="project" value="InterPro"/>
</dbReference>
<dbReference type="InterPro" id="IPR052927">
    <property type="entry name" value="DCC_oxidoreductase"/>
</dbReference>
<evidence type="ECO:0000313" key="1">
    <source>
        <dbReference type="EMBL" id="KAK9831743.1"/>
    </source>
</evidence>
<accession>A0AAW1RDK9</accession>
<gene>
    <name evidence="1" type="ORF">WJX74_007799</name>
</gene>
<proteinExistence type="predicted"/>
<organism evidence="1 2">
    <name type="scientific">Apatococcus lobatus</name>
    <dbReference type="NCBI Taxonomy" id="904363"/>
    <lineage>
        <taxon>Eukaryota</taxon>
        <taxon>Viridiplantae</taxon>
        <taxon>Chlorophyta</taxon>
        <taxon>core chlorophytes</taxon>
        <taxon>Trebouxiophyceae</taxon>
        <taxon>Chlorellales</taxon>
        <taxon>Chlorellaceae</taxon>
        <taxon>Apatococcus</taxon>
    </lineage>
</organism>
<dbReference type="AlphaFoldDB" id="A0AAW1RDK9"/>